<dbReference type="EMBL" id="FCNX02000005">
    <property type="protein sequence ID" value="SAK63502.1"/>
    <property type="molecule type" value="Genomic_DNA"/>
</dbReference>
<protein>
    <submittedName>
        <fullName evidence="1">Uncharacterized protein</fullName>
    </submittedName>
</protein>
<name>A0A158B0A1_9BURK</name>
<dbReference type="AlphaFoldDB" id="A0A158B0A1"/>
<proteinExistence type="predicted"/>
<dbReference type="Proteomes" id="UP000054903">
    <property type="component" value="Unassembled WGS sequence"/>
</dbReference>
<organism evidence="1 2">
    <name type="scientific">Caballeronia fortuita</name>
    <dbReference type="NCBI Taxonomy" id="1777138"/>
    <lineage>
        <taxon>Bacteria</taxon>
        <taxon>Pseudomonadati</taxon>
        <taxon>Pseudomonadota</taxon>
        <taxon>Betaproteobacteria</taxon>
        <taxon>Burkholderiales</taxon>
        <taxon>Burkholderiaceae</taxon>
        <taxon>Caballeronia</taxon>
    </lineage>
</organism>
<gene>
    <name evidence="1" type="ORF">AWB77_02278</name>
</gene>
<keyword evidence="2" id="KW-1185">Reference proteome</keyword>
<reference evidence="1" key="1">
    <citation type="submission" date="2016-01" db="EMBL/GenBank/DDBJ databases">
        <authorList>
            <person name="Peeters C."/>
        </authorList>
    </citation>
    <scope>NUCLEOTIDE SEQUENCE</scope>
    <source>
        <strain evidence="1">LMG 29320</strain>
    </source>
</reference>
<dbReference type="InterPro" id="IPR058915">
    <property type="entry name" value="AcrVA2-like"/>
</dbReference>
<dbReference type="RefSeq" id="WP_157694797.1">
    <property type="nucleotide sequence ID" value="NZ_FCNX02000005.1"/>
</dbReference>
<evidence type="ECO:0000313" key="2">
    <source>
        <dbReference type="Proteomes" id="UP000054903"/>
    </source>
</evidence>
<dbReference type="STRING" id="1777138.AWB77_02278"/>
<comment type="caution">
    <text evidence="1">The sequence shown here is derived from an EMBL/GenBank/DDBJ whole genome shotgun (WGS) entry which is preliminary data.</text>
</comment>
<dbReference type="Pfam" id="PF26125">
    <property type="entry name" value="AcrVA2-like"/>
    <property type="match status" value="1"/>
</dbReference>
<sequence>MNKIRPVISQSRHLRDLDKSAQDFLHAVDLMNETSRELPPVRAAGAGLVPAWRAWVQALEHRDGAQHDELHLSGRADFQTQSAGNAAFRLTIEALRVHHPAMLDALSGNDLKRRATLTQCAALYQVRPHAVIEPTDALQTWLAHTDIGNDVPASLVRLPFPAVFIRFGPEMARAVDASLWADISHPIQTRGVYVFETVRHDRRELYFLVVGVPPGHVEEQPRGLQIAFTDEGESVSAQVLDLEDRSGFVDSSCLGMVQMCLKVLLYMQTVGAVRIDDLRHHEIAARLGRVGGKKASKLERRLASRYNRIIVGPSHIIHHSPSEVSPHWRRGHMRMQAHGPQFSLRKLMFIAPTLIRADRLNEAGATVQRAQ</sequence>
<dbReference type="OrthoDB" id="8895745at2"/>
<evidence type="ECO:0000313" key="1">
    <source>
        <dbReference type="EMBL" id="SAK63502.1"/>
    </source>
</evidence>
<accession>A0A158B0A1</accession>